<feature type="transmembrane region" description="Helical" evidence="1">
    <location>
        <begin position="59"/>
        <end position="80"/>
    </location>
</feature>
<feature type="transmembrane region" description="Helical" evidence="1">
    <location>
        <begin position="167"/>
        <end position="187"/>
    </location>
</feature>
<dbReference type="Pfam" id="PF03956">
    <property type="entry name" value="Lys_export"/>
    <property type="match status" value="1"/>
</dbReference>
<gene>
    <name evidence="2" type="ORF">J5U21_01080</name>
</gene>
<dbReference type="GeneID" id="65559601"/>
<evidence type="ECO:0000256" key="1">
    <source>
        <dbReference type="SAM" id="Phobius"/>
    </source>
</evidence>
<feature type="transmembrane region" description="Helical" evidence="1">
    <location>
        <begin position="110"/>
        <end position="131"/>
    </location>
</feature>
<evidence type="ECO:0000313" key="3">
    <source>
        <dbReference type="Proteomes" id="UP000693941"/>
    </source>
</evidence>
<organism evidence="2 3">
    <name type="scientific">Saccharolobus shibatae</name>
    <dbReference type="NCBI Taxonomy" id="2286"/>
    <lineage>
        <taxon>Archaea</taxon>
        <taxon>Thermoproteota</taxon>
        <taxon>Thermoprotei</taxon>
        <taxon>Sulfolobales</taxon>
        <taxon>Sulfolobaceae</taxon>
        <taxon>Saccharolobus</taxon>
    </lineage>
</organism>
<feature type="transmembrane region" description="Helical" evidence="1">
    <location>
        <begin position="6"/>
        <end position="23"/>
    </location>
</feature>
<evidence type="ECO:0000313" key="2">
    <source>
        <dbReference type="EMBL" id="QXJ31430.1"/>
    </source>
</evidence>
<dbReference type="EMBL" id="CP077715">
    <property type="protein sequence ID" value="QXJ31430.1"/>
    <property type="molecule type" value="Genomic_DNA"/>
</dbReference>
<feature type="transmembrane region" description="Helical" evidence="1">
    <location>
        <begin position="30"/>
        <end position="47"/>
    </location>
</feature>
<dbReference type="InterPro" id="IPR005642">
    <property type="entry name" value="LysO"/>
</dbReference>
<keyword evidence="1" id="KW-0812">Transmembrane</keyword>
<name>A0A8F5BU38_9CREN</name>
<dbReference type="GO" id="GO:0015661">
    <property type="term" value="F:L-lysine efflux transmembrane transporter activity"/>
    <property type="evidence" value="ECO:0007669"/>
    <property type="project" value="InterPro"/>
</dbReference>
<protein>
    <submittedName>
        <fullName evidence="2">Putative integral membrane protein</fullName>
    </submittedName>
</protein>
<reference evidence="2" key="1">
    <citation type="journal article" date="2021" name="Environ. Microbiol.">
        <title>New insights into the diversity and evolution of the archaeal mobilome from three complete genomes of Saccharolobus shibatae.</title>
        <authorList>
            <person name="Medvedeva S."/>
            <person name="Brandt D."/>
            <person name="Cvirkaite-Krupovic V."/>
            <person name="Liu Y."/>
            <person name="Severinov K."/>
            <person name="Ishino S."/>
            <person name="Ishino Y."/>
            <person name="Prangishvili D."/>
            <person name="Kalinowski J."/>
            <person name="Krupovic M."/>
        </authorList>
    </citation>
    <scope>NUCLEOTIDE SEQUENCE</scope>
    <source>
        <strain evidence="2">BEU9</strain>
    </source>
</reference>
<dbReference type="GO" id="GO:0005886">
    <property type="term" value="C:plasma membrane"/>
    <property type="evidence" value="ECO:0007669"/>
    <property type="project" value="TreeGrafter"/>
</dbReference>
<sequence length="299" mass="32959">MNSSSIFFIILYLIFLLIGKIKYVKGVEKIVDIVVILLISTISYWAGEEITSNQIFGLLISSLILGILSIIITYFSGVAIRHFNTTKSLMKANREKIIIGNSNRQTIIKYMLPFVIGWILGLLFHVSGTVIVSMVDYELYALASVLGYIMGKDISRKVILSSSKDSLISLFITILGDIILTLVMYMLHIANFTISLAIALASGWYSYVGPLVAVSSDPYLGTLAFLVNFLREQLTYVLVPFLLKLKFEPRSAIAVGGATAMDTTLPLYVEVLGKEYALSAMITGVILTLVIPIILPLII</sequence>
<dbReference type="RefSeq" id="WP_218261328.1">
    <property type="nucleotide sequence ID" value="NZ_CP077715.1"/>
</dbReference>
<accession>A0A8F5BU38</accession>
<proteinExistence type="predicted"/>
<dbReference type="PANTHER" id="PTHR35804:SF1">
    <property type="entry name" value="LYSINE EXPORTER LYSO"/>
    <property type="match status" value="1"/>
</dbReference>
<dbReference type="PANTHER" id="PTHR35804">
    <property type="entry name" value="LYSINE EXPORTER LYSO"/>
    <property type="match status" value="1"/>
</dbReference>
<keyword evidence="1" id="KW-1133">Transmembrane helix</keyword>
<dbReference type="AlphaFoldDB" id="A0A8F5BU38"/>
<keyword evidence="1" id="KW-0472">Membrane</keyword>
<dbReference type="Proteomes" id="UP000693941">
    <property type="component" value="Chromosome"/>
</dbReference>
<feature type="transmembrane region" description="Helical" evidence="1">
    <location>
        <begin position="275"/>
        <end position="298"/>
    </location>
</feature>